<dbReference type="AlphaFoldDB" id="A0A7W7ZCK6"/>
<name>A0A7W7ZCK6_9BACT</name>
<keyword evidence="2" id="KW-1185">Reference proteome</keyword>
<evidence type="ECO:0000313" key="1">
    <source>
        <dbReference type="EMBL" id="MBB5057444.1"/>
    </source>
</evidence>
<comment type="caution">
    <text evidence="1">The sequence shown here is derived from an EMBL/GenBank/DDBJ whole genome shotgun (WGS) entry which is preliminary data.</text>
</comment>
<evidence type="ECO:0000313" key="2">
    <source>
        <dbReference type="Proteomes" id="UP000540989"/>
    </source>
</evidence>
<reference evidence="1 2" key="1">
    <citation type="submission" date="2020-08" db="EMBL/GenBank/DDBJ databases">
        <title>Genomic Encyclopedia of Type Strains, Phase IV (KMG-V): Genome sequencing to study the core and pangenomes of soil and plant-associated prokaryotes.</title>
        <authorList>
            <person name="Whitman W."/>
        </authorList>
    </citation>
    <scope>NUCLEOTIDE SEQUENCE [LARGE SCALE GENOMIC DNA]</scope>
    <source>
        <strain evidence="1 2">M8UP14</strain>
    </source>
</reference>
<dbReference type="EMBL" id="JACHIP010000003">
    <property type="protein sequence ID" value="MBB5057444.1"/>
    <property type="molecule type" value="Genomic_DNA"/>
</dbReference>
<dbReference type="RefSeq" id="WP_184216379.1">
    <property type="nucleotide sequence ID" value="NZ_JACHIP010000003.1"/>
</dbReference>
<organism evidence="1 2">
    <name type="scientific">Granulicella aggregans</name>
    <dbReference type="NCBI Taxonomy" id="474949"/>
    <lineage>
        <taxon>Bacteria</taxon>
        <taxon>Pseudomonadati</taxon>
        <taxon>Acidobacteriota</taxon>
        <taxon>Terriglobia</taxon>
        <taxon>Terriglobales</taxon>
        <taxon>Acidobacteriaceae</taxon>
        <taxon>Granulicella</taxon>
    </lineage>
</organism>
<gene>
    <name evidence="1" type="ORF">HDF16_002150</name>
</gene>
<protein>
    <submittedName>
        <fullName evidence="1">Uncharacterized protein</fullName>
    </submittedName>
</protein>
<dbReference type="Proteomes" id="UP000540989">
    <property type="component" value="Unassembled WGS sequence"/>
</dbReference>
<accession>A0A7W7ZCK6</accession>
<sequence>MLAKQHPDHMRINIDFSILSPVADPIWNVLESVEVFDPAAILWRLYSENLIDNLLARQFGKSCNQILNSTHMQLLS</sequence>
<proteinExistence type="predicted"/>